<protein>
    <submittedName>
        <fullName evidence="1">Uncharacterized protein</fullName>
    </submittedName>
</protein>
<organism evidence="1 2">
    <name type="scientific">Rhizobium leguminosarum</name>
    <dbReference type="NCBI Taxonomy" id="384"/>
    <lineage>
        <taxon>Bacteria</taxon>
        <taxon>Pseudomonadati</taxon>
        <taxon>Pseudomonadota</taxon>
        <taxon>Alphaproteobacteria</taxon>
        <taxon>Hyphomicrobiales</taxon>
        <taxon>Rhizobiaceae</taxon>
        <taxon>Rhizobium/Agrobacterium group</taxon>
        <taxon>Rhizobium</taxon>
    </lineage>
</organism>
<proteinExistence type="predicted"/>
<comment type="caution">
    <text evidence="1">The sequence shown here is derived from an EMBL/GenBank/DDBJ whole genome shotgun (WGS) entry which is preliminary data.</text>
</comment>
<gene>
    <name evidence="1" type="ORF">B5P46_25205</name>
</gene>
<evidence type="ECO:0000313" key="1">
    <source>
        <dbReference type="EMBL" id="RXT19609.1"/>
    </source>
</evidence>
<dbReference type="EMBL" id="MZMU01000018">
    <property type="protein sequence ID" value="RXT19609.1"/>
    <property type="molecule type" value="Genomic_DNA"/>
</dbReference>
<sequence>MVNVIGTEAEAVDLFLELLRLKRRRRYRLRGSCIRLC</sequence>
<dbReference type="Proteomes" id="UP000290767">
    <property type="component" value="Unassembled WGS sequence"/>
</dbReference>
<dbReference type="AlphaFoldDB" id="A0A4Q1TLZ2"/>
<name>A0A4Q1TLZ2_RHILE</name>
<reference evidence="1 2" key="1">
    <citation type="submission" date="2017-03" db="EMBL/GenBank/DDBJ databases">
        <authorList>
            <person name="Safronova V.I."/>
            <person name="Sazanova A.L."/>
            <person name="Chirak E.R."/>
        </authorList>
    </citation>
    <scope>NUCLEOTIDE SEQUENCE [LARGE SCALE GENOMIC DNA]</scope>
    <source>
        <strain evidence="1 2">Tri-43</strain>
    </source>
</reference>
<evidence type="ECO:0000313" key="2">
    <source>
        <dbReference type="Proteomes" id="UP000290767"/>
    </source>
</evidence>
<accession>A0A4Q1TLZ2</accession>